<dbReference type="GO" id="GO:0005886">
    <property type="term" value="C:plasma membrane"/>
    <property type="evidence" value="ECO:0007669"/>
    <property type="project" value="InterPro"/>
</dbReference>
<dbReference type="PRINTS" id="PR01348">
    <property type="entry name" value="ICLNCHANNEL"/>
</dbReference>
<dbReference type="EMBL" id="BT075504">
    <property type="protein sequence ID" value="ACO09928.1"/>
    <property type="molecule type" value="mRNA"/>
</dbReference>
<keyword evidence="5" id="KW-0963">Cytoplasm</keyword>
<dbReference type="Gene3D" id="2.30.29.30">
    <property type="entry name" value="Pleckstrin-homology domain (PH domain)/Phosphotyrosine-binding domain (PTB)"/>
    <property type="match status" value="1"/>
</dbReference>
<comment type="subcellular location">
    <subcellularLocation>
        <location evidence="2">Cytoplasm</location>
    </subcellularLocation>
    <subcellularLocation>
        <location evidence="1">Nucleus</location>
    </subcellularLocation>
</comment>
<feature type="compositionally biased region" description="Acidic residues" evidence="9">
    <location>
        <begin position="94"/>
        <end position="112"/>
    </location>
</feature>
<protein>
    <recommendedName>
        <fullName evidence="4">Methylosome subunit pICln</fullName>
    </recommendedName>
    <alternativeName>
        <fullName evidence="7">Chloride conductance regulatory protein ICln</fullName>
    </alternativeName>
</protein>
<organism evidence="10">
    <name type="scientific">Osmerus mordax</name>
    <name type="common">Rainbow smelt</name>
    <name type="synonym">Atherina mordax</name>
    <dbReference type="NCBI Taxonomy" id="8014"/>
    <lineage>
        <taxon>Eukaryota</taxon>
        <taxon>Metazoa</taxon>
        <taxon>Chordata</taxon>
        <taxon>Craniata</taxon>
        <taxon>Vertebrata</taxon>
        <taxon>Euteleostomi</taxon>
        <taxon>Actinopterygii</taxon>
        <taxon>Neopterygii</taxon>
        <taxon>Teleostei</taxon>
        <taxon>Stomiati</taxon>
        <taxon>Osmeriformes</taxon>
        <taxon>Osmeridae</taxon>
        <taxon>Osmerus</taxon>
    </lineage>
</organism>
<dbReference type="PANTHER" id="PTHR21399:SF0">
    <property type="entry name" value="METHYLOSOME SUBUNIT PICLN"/>
    <property type="match status" value="1"/>
</dbReference>
<feature type="region of interest" description="Disordered" evidence="9">
    <location>
        <begin position="209"/>
        <end position="232"/>
    </location>
</feature>
<feature type="compositionally biased region" description="Basic and acidic residues" evidence="9">
    <location>
        <begin position="213"/>
        <end position="225"/>
    </location>
</feature>
<dbReference type="GO" id="GO:0006821">
    <property type="term" value="P:chloride transport"/>
    <property type="evidence" value="ECO:0007669"/>
    <property type="project" value="InterPro"/>
</dbReference>
<dbReference type="GO" id="GO:0000387">
    <property type="term" value="P:spliceosomal snRNP assembly"/>
    <property type="evidence" value="ECO:0007669"/>
    <property type="project" value="InterPro"/>
</dbReference>
<dbReference type="InterPro" id="IPR011993">
    <property type="entry name" value="PH-like_dom_sf"/>
</dbReference>
<evidence type="ECO:0000256" key="3">
    <source>
        <dbReference type="ARBA" id="ARBA00007054"/>
    </source>
</evidence>
<keyword evidence="6" id="KW-0539">Nucleus</keyword>
<sequence length="232" mass="25390">MVLLTSVCPPSEGIHHQQADITAVWNGEGLGPGTLLIAETRVSWFNGSGMGFSLDYQSISLHAISRDLTSYPKEHLYVMVNSKLKANGEKENIIEDADDQSDSSDEDCDDDSSSQVTEIRFVPIDKASLDAIFTALTDCQALHPDPDESDSDLEGDEYDVEEAESEQIDPPTFYNFEEGLSHLTLEGQATLERLEGMLAQSAPQTRRCMAGVDTKDSLPCKDGTERPLCAPE</sequence>
<evidence type="ECO:0000313" key="10">
    <source>
        <dbReference type="EMBL" id="ACO09928.1"/>
    </source>
</evidence>
<name>C1BLM5_OSMMO</name>
<evidence type="ECO:0000256" key="5">
    <source>
        <dbReference type="ARBA" id="ARBA00022490"/>
    </source>
</evidence>
<comment type="similarity">
    <text evidence="3">Belongs to the pICln (TC 1.A.47) family.</text>
</comment>
<dbReference type="GO" id="GO:0005829">
    <property type="term" value="C:cytosol"/>
    <property type="evidence" value="ECO:0007669"/>
    <property type="project" value="InterPro"/>
</dbReference>
<dbReference type="GO" id="GO:0034709">
    <property type="term" value="C:methylosome"/>
    <property type="evidence" value="ECO:0007669"/>
    <property type="project" value="InterPro"/>
</dbReference>
<dbReference type="PANTHER" id="PTHR21399">
    <property type="entry name" value="CHLORIDE CONDUCTANCE REGULATORY PROTEIN ICLN"/>
    <property type="match status" value="1"/>
</dbReference>
<accession>C1BLM5</accession>
<proteinExistence type="evidence at transcript level"/>
<evidence type="ECO:0000256" key="7">
    <source>
        <dbReference type="ARBA" id="ARBA00033090"/>
    </source>
</evidence>
<evidence type="ECO:0000256" key="1">
    <source>
        <dbReference type="ARBA" id="ARBA00004123"/>
    </source>
</evidence>
<dbReference type="InterPro" id="IPR039924">
    <property type="entry name" value="ICln/Lot5/Saf5"/>
</dbReference>
<evidence type="ECO:0000256" key="9">
    <source>
        <dbReference type="SAM" id="MobiDB-lite"/>
    </source>
</evidence>
<gene>
    <name evidence="10" type="primary">ICLN</name>
</gene>
<evidence type="ECO:0000256" key="8">
    <source>
        <dbReference type="ARBA" id="ARBA00045890"/>
    </source>
</evidence>
<evidence type="ECO:0000256" key="6">
    <source>
        <dbReference type="ARBA" id="ARBA00023242"/>
    </source>
</evidence>
<dbReference type="InterPro" id="IPR003521">
    <property type="entry name" value="ICln"/>
</dbReference>
<dbReference type="GO" id="GO:0034715">
    <property type="term" value="C:pICln-Sm protein complex"/>
    <property type="evidence" value="ECO:0007669"/>
    <property type="project" value="InterPro"/>
</dbReference>
<evidence type="ECO:0000256" key="2">
    <source>
        <dbReference type="ARBA" id="ARBA00004496"/>
    </source>
</evidence>
<dbReference type="AlphaFoldDB" id="C1BLM5"/>
<dbReference type="GO" id="GO:0045292">
    <property type="term" value="P:mRNA cis splicing, via spliceosome"/>
    <property type="evidence" value="ECO:0007669"/>
    <property type="project" value="TreeGrafter"/>
</dbReference>
<dbReference type="GO" id="GO:0006884">
    <property type="term" value="P:cell volume homeostasis"/>
    <property type="evidence" value="ECO:0007669"/>
    <property type="project" value="InterPro"/>
</dbReference>
<dbReference type="Pfam" id="PF03517">
    <property type="entry name" value="Voldacs"/>
    <property type="match status" value="1"/>
</dbReference>
<evidence type="ECO:0000256" key="4">
    <source>
        <dbReference type="ARBA" id="ARBA00015653"/>
    </source>
</evidence>
<comment type="function">
    <text evidence="8">Involved in both the assembly of spliceosomal snRNPs and the methylation of Sm proteins. Chaperone that regulates the assembly of spliceosomal U1, U2, U4 and U5 small nuclear ribonucleoproteins (snRNPs), the building blocks of the spliceosome, and thereby plays an important role in the splicing of cellular pre-mRNAs. Most spliceosomal snRNPs contain a common set of Sm proteins SNRPB, SNRPD1, SNRPD2, SNRPD3, SNRPE, SNRPF and SNRPG that assemble in a heptameric protein ring on the Sm site of the small nuclear RNA to form the core snRNP (Sm core). In the cytosol, the Sm proteins SNRPD1, SNRPD2, SNRPE, SNRPF and SNRPG are trapped in an inactive 6S pICln-Sm complex by the chaperone CLNS1A that controls the assembly of the core snRNP. Dissociation by the SMN complex of CLNS1A from the trapped Sm proteins and their transfer to an SMN-Sm complex triggers the assembly of core snRNPs and their transport to the nucleus.</text>
</comment>
<dbReference type="GO" id="GO:0005681">
    <property type="term" value="C:spliceosomal complex"/>
    <property type="evidence" value="ECO:0007669"/>
    <property type="project" value="TreeGrafter"/>
</dbReference>
<reference evidence="10" key="1">
    <citation type="submission" date="2009-03" db="EMBL/GenBank/DDBJ databases">
        <title>Osmerus mordax full-length cDNAs.</title>
        <authorList>
            <person name="von Schalburg K."/>
            <person name="Leong J."/>
            <person name="Cooper G."/>
            <person name="Davidson W.S."/>
            <person name="Koop B.F."/>
        </authorList>
    </citation>
    <scope>NUCLEOTIDE SEQUENCE</scope>
    <source>
        <tissue evidence="10">Brain</tissue>
    </source>
</reference>
<feature type="region of interest" description="Disordered" evidence="9">
    <location>
        <begin position="94"/>
        <end position="116"/>
    </location>
</feature>